<comment type="caution">
    <text evidence="1">The sequence shown here is derived from an EMBL/GenBank/DDBJ whole genome shotgun (WGS) entry which is preliminary data.</text>
</comment>
<dbReference type="EMBL" id="CAJFDI010000001">
    <property type="protein sequence ID" value="CAD5210745.1"/>
    <property type="molecule type" value="Genomic_DNA"/>
</dbReference>
<evidence type="ECO:0000313" key="2">
    <source>
        <dbReference type="Proteomes" id="UP000659654"/>
    </source>
</evidence>
<protein>
    <submittedName>
        <fullName evidence="1">(pine wood nematode) hypothetical protein</fullName>
    </submittedName>
</protein>
<dbReference type="PANTHER" id="PTHR34401:SF3">
    <property type="entry name" value="DB DOMAIN-CONTAINING PROTEIN"/>
    <property type="match status" value="1"/>
</dbReference>
<gene>
    <name evidence="1" type="ORF">BXYJ_LOCUS2082</name>
</gene>
<evidence type="ECO:0000313" key="1">
    <source>
        <dbReference type="EMBL" id="CAD5210745.1"/>
    </source>
</evidence>
<accession>A0A7I8XPP0</accession>
<dbReference type="Proteomes" id="UP000582659">
    <property type="component" value="Unassembled WGS sequence"/>
</dbReference>
<dbReference type="AlphaFoldDB" id="A0A7I8XPP0"/>
<name>A0A7I8XPP0_BURXY</name>
<dbReference type="EMBL" id="CAJFCV020000001">
    <property type="protein sequence ID" value="CAG9086925.1"/>
    <property type="molecule type" value="Genomic_DNA"/>
</dbReference>
<dbReference type="Proteomes" id="UP000659654">
    <property type="component" value="Unassembled WGS sequence"/>
</dbReference>
<proteinExistence type="predicted"/>
<dbReference type="PANTHER" id="PTHR34401">
    <property type="entry name" value="PROTEIN CBG12388-RELATED"/>
    <property type="match status" value="1"/>
</dbReference>
<sequence length="263" mass="28625">MTYFIEYLTKLRNSRGFIGTLRLLGHPQAIRLRSVIKIEFQTQLSQRMSASRVSLLVLLAVLVPSGLSAYARQCACDDLKPCADKISTSLPQCAGYCSPQLTAIGVNLTEADECLQVFGPEFNATVTCIGNEFANSCLKTPSDQNPLIAKRNPDSLKLAVLGELNRWMSKNGGVQLKQTISQTLSFAVCTKKCLDIRTAKCASKFDCALELPSDQAIIDTAKRCINSSWDTEKAQALCSCLAESGFQKLTDACPKITIGNGKQ</sequence>
<keyword evidence="2" id="KW-1185">Reference proteome</keyword>
<organism evidence="1 2">
    <name type="scientific">Bursaphelenchus xylophilus</name>
    <name type="common">Pinewood nematode worm</name>
    <name type="synonym">Aphelenchoides xylophilus</name>
    <dbReference type="NCBI Taxonomy" id="6326"/>
    <lineage>
        <taxon>Eukaryota</taxon>
        <taxon>Metazoa</taxon>
        <taxon>Ecdysozoa</taxon>
        <taxon>Nematoda</taxon>
        <taxon>Chromadorea</taxon>
        <taxon>Rhabditida</taxon>
        <taxon>Tylenchina</taxon>
        <taxon>Tylenchomorpha</taxon>
        <taxon>Aphelenchoidea</taxon>
        <taxon>Aphelenchoididae</taxon>
        <taxon>Bursaphelenchus</taxon>
    </lineage>
</organism>
<reference evidence="1" key="1">
    <citation type="submission" date="2020-09" db="EMBL/GenBank/DDBJ databases">
        <authorList>
            <person name="Kikuchi T."/>
        </authorList>
    </citation>
    <scope>NUCLEOTIDE SEQUENCE</scope>
    <source>
        <strain evidence="1">Ka4C1</strain>
    </source>
</reference>
<dbReference type="OrthoDB" id="5833681at2759"/>